<dbReference type="SUPFAM" id="SSF52047">
    <property type="entry name" value="RNI-like"/>
    <property type="match status" value="1"/>
</dbReference>
<feature type="domain" description="F-box" evidence="1">
    <location>
        <begin position="36"/>
        <end position="84"/>
    </location>
</feature>
<dbReference type="InterPro" id="IPR036047">
    <property type="entry name" value="F-box-like_dom_sf"/>
</dbReference>
<evidence type="ECO:0000313" key="3">
    <source>
        <dbReference type="Proteomes" id="UP001497457"/>
    </source>
</evidence>
<protein>
    <recommendedName>
        <fullName evidence="1">F-box domain-containing protein</fullName>
    </recommendedName>
</protein>
<gene>
    <name evidence="2" type="ORF">URODEC1_LOCUS37686</name>
</gene>
<dbReference type="InterPro" id="IPR006566">
    <property type="entry name" value="FBD"/>
</dbReference>
<reference evidence="2 3" key="2">
    <citation type="submission" date="2024-10" db="EMBL/GenBank/DDBJ databases">
        <authorList>
            <person name="Ryan C."/>
        </authorList>
    </citation>
    <scope>NUCLEOTIDE SEQUENCE [LARGE SCALE GENOMIC DNA]</scope>
</reference>
<name>A0ABC8YTV4_9POAL</name>
<dbReference type="PANTHER" id="PTHR32141:SF141">
    <property type="entry name" value="FBD DOMAIN-CONTAINING PROTEIN"/>
    <property type="match status" value="1"/>
</dbReference>
<dbReference type="EMBL" id="OZ075127">
    <property type="protein sequence ID" value="CAL4948927.1"/>
    <property type="molecule type" value="Genomic_DNA"/>
</dbReference>
<dbReference type="InterPro" id="IPR001810">
    <property type="entry name" value="F-box_dom"/>
</dbReference>
<dbReference type="InterPro" id="IPR055302">
    <property type="entry name" value="F-box_dom-containing"/>
</dbReference>
<proteinExistence type="predicted"/>
<dbReference type="InterPro" id="IPR055411">
    <property type="entry name" value="LRR_FXL15/At3g58940/PEG3-like"/>
</dbReference>
<accession>A0ABC8YTV4</accession>
<sequence length="517" mass="57432">MSFKEHLVNLVLSFRPFPAVTSAATLAAAPGDGGGEDRLSALPDDLRRNIVSRLPITDAVRTTALSTGWRGIWRSAPLVLYDQHIPGATAPEHVAAINSVLASHPGPIPIRTAHLVAFDFKPHEPELAEWSPILASRDVEDLVLITRPMMRMFEKLTLPADILRCKKLRRLQLGFWAFPDTTNLPGGLGGFPDLQELAILCTHIADSDLDRMLDSSPALEKLALATSFEVPERVRLRGEKLERAIFCASRVVEIAVEAAPCLERLVMWDMIPSEPPGAGVRIAGAAPALKVLGYLDTRVHQLRFGDNSAVITVQADTNPSPRSRVPSVKILLPLPHNISISIKVDFNVFSQVRMLLSFLRCFPNVETLHVESAVPDDESTEDQNAEFFENLGPIECVRFHITKVFLYGLRGCQSEMALLKYLALRAIQLQKLTLVLPYENLGSDGENGNGNNIIAQLHDLLQPEWASEACKVLLQRPVSRLICSFDKAFYLSIQDPFLKEDGEVLFYYMKMREHDVN</sequence>
<keyword evidence="3" id="KW-1185">Reference proteome</keyword>
<dbReference type="Pfam" id="PF24758">
    <property type="entry name" value="LRR_At5g56370"/>
    <property type="match status" value="1"/>
</dbReference>
<dbReference type="Pfam" id="PF08387">
    <property type="entry name" value="FBD"/>
    <property type="match status" value="1"/>
</dbReference>
<dbReference type="PANTHER" id="PTHR32141">
    <property type="match status" value="1"/>
</dbReference>
<dbReference type="AlphaFoldDB" id="A0ABC8YTV4"/>
<reference evidence="3" key="1">
    <citation type="submission" date="2024-06" db="EMBL/GenBank/DDBJ databases">
        <authorList>
            <person name="Ryan C."/>
        </authorList>
    </citation>
    <scope>NUCLEOTIDE SEQUENCE [LARGE SCALE GENOMIC DNA]</scope>
</reference>
<dbReference type="Pfam" id="PF00646">
    <property type="entry name" value="F-box"/>
    <property type="match status" value="1"/>
</dbReference>
<dbReference type="Proteomes" id="UP001497457">
    <property type="component" value="Chromosome 17b"/>
</dbReference>
<dbReference type="SUPFAM" id="SSF81383">
    <property type="entry name" value="F-box domain"/>
    <property type="match status" value="1"/>
</dbReference>
<evidence type="ECO:0000313" key="2">
    <source>
        <dbReference type="EMBL" id="CAL4948927.1"/>
    </source>
</evidence>
<organism evidence="2 3">
    <name type="scientific">Urochloa decumbens</name>
    <dbReference type="NCBI Taxonomy" id="240449"/>
    <lineage>
        <taxon>Eukaryota</taxon>
        <taxon>Viridiplantae</taxon>
        <taxon>Streptophyta</taxon>
        <taxon>Embryophyta</taxon>
        <taxon>Tracheophyta</taxon>
        <taxon>Spermatophyta</taxon>
        <taxon>Magnoliopsida</taxon>
        <taxon>Liliopsida</taxon>
        <taxon>Poales</taxon>
        <taxon>Poaceae</taxon>
        <taxon>PACMAD clade</taxon>
        <taxon>Panicoideae</taxon>
        <taxon>Panicodae</taxon>
        <taxon>Paniceae</taxon>
        <taxon>Melinidinae</taxon>
        <taxon>Urochloa</taxon>
    </lineage>
</organism>
<dbReference type="PROSITE" id="PS50181">
    <property type="entry name" value="FBOX"/>
    <property type="match status" value="1"/>
</dbReference>
<evidence type="ECO:0000259" key="1">
    <source>
        <dbReference type="PROSITE" id="PS50181"/>
    </source>
</evidence>